<keyword evidence="7" id="KW-0472">Membrane</keyword>
<evidence type="ECO:0000256" key="1">
    <source>
        <dbReference type="ARBA" id="ARBA00022679"/>
    </source>
</evidence>
<keyword evidence="5" id="KW-0067">ATP-binding</keyword>
<keyword evidence="1" id="KW-0808">Transferase</keyword>
<evidence type="ECO:0000256" key="2">
    <source>
        <dbReference type="ARBA" id="ARBA00022692"/>
    </source>
</evidence>
<dbReference type="Proteomes" id="UP000324222">
    <property type="component" value="Unassembled WGS sequence"/>
</dbReference>
<evidence type="ECO:0000256" key="3">
    <source>
        <dbReference type="ARBA" id="ARBA00022741"/>
    </source>
</evidence>
<organism evidence="10 11">
    <name type="scientific">Portunus trituberculatus</name>
    <name type="common">Swimming crab</name>
    <name type="synonym">Neptunus trituberculatus</name>
    <dbReference type="NCBI Taxonomy" id="210409"/>
    <lineage>
        <taxon>Eukaryota</taxon>
        <taxon>Metazoa</taxon>
        <taxon>Ecdysozoa</taxon>
        <taxon>Arthropoda</taxon>
        <taxon>Crustacea</taxon>
        <taxon>Multicrustacea</taxon>
        <taxon>Malacostraca</taxon>
        <taxon>Eumalacostraca</taxon>
        <taxon>Eucarida</taxon>
        <taxon>Decapoda</taxon>
        <taxon>Pleocyemata</taxon>
        <taxon>Brachyura</taxon>
        <taxon>Eubrachyura</taxon>
        <taxon>Portunoidea</taxon>
        <taxon>Portunidae</taxon>
        <taxon>Portuninae</taxon>
        <taxon>Portunus</taxon>
    </lineage>
</organism>
<keyword evidence="2" id="KW-0812">Transmembrane</keyword>
<keyword evidence="4 10" id="KW-0418">Kinase</keyword>
<dbReference type="EMBL" id="VSRR010001311">
    <property type="protein sequence ID" value="MPC24281.1"/>
    <property type="molecule type" value="Genomic_DNA"/>
</dbReference>
<dbReference type="AlphaFoldDB" id="A0A5B7DRP3"/>
<dbReference type="GO" id="GO:0005789">
    <property type="term" value="C:endoplasmic reticulum membrane"/>
    <property type="evidence" value="ECO:0007669"/>
    <property type="project" value="TreeGrafter"/>
</dbReference>
<comment type="subcellular location">
    <subcellularLocation>
        <location evidence="8">Endomembrane system</location>
        <topology evidence="8">Single-pass membrane protein</topology>
    </subcellularLocation>
</comment>
<dbReference type="PANTHER" id="PTHR22618:SF2">
    <property type="entry name" value="PROTEIN O-MANNOSE KINASE"/>
    <property type="match status" value="1"/>
</dbReference>
<evidence type="ECO:0000256" key="8">
    <source>
        <dbReference type="ARBA" id="ARBA00037847"/>
    </source>
</evidence>
<accession>A0A5B7DRP3</accession>
<reference evidence="10 11" key="1">
    <citation type="submission" date="2019-05" db="EMBL/GenBank/DDBJ databases">
        <title>Another draft genome of Portunus trituberculatus and its Hox gene families provides insights of decapod evolution.</title>
        <authorList>
            <person name="Jeong J.-H."/>
            <person name="Song I."/>
            <person name="Kim S."/>
            <person name="Choi T."/>
            <person name="Kim D."/>
            <person name="Ryu S."/>
            <person name="Kim W."/>
        </authorList>
    </citation>
    <scope>NUCLEOTIDE SEQUENCE [LARGE SCALE GENOMIC DNA]</scope>
    <source>
        <tissue evidence="10">Muscle</tissue>
    </source>
</reference>
<evidence type="ECO:0000256" key="6">
    <source>
        <dbReference type="ARBA" id="ARBA00022989"/>
    </source>
</evidence>
<dbReference type="OrthoDB" id="6138663at2759"/>
<evidence type="ECO:0000256" key="5">
    <source>
        <dbReference type="ARBA" id="ARBA00022840"/>
    </source>
</evidence>
<name>A0A5B7DRP3_PORTR</name>
<keyword evidence="3" id="KW-0547">Nucleotide-binding</keyword>
<dbReference type="PANTHER" id="PTHR22618">
    <property type="entry name" value="PROTEIN O-MANNOSE KINASE"/>
    <property type="match status" value="1"/>
</dbReference>
<dbReference type="InterPro" id="IPR039318">
    <property type="entry name" value="POMK"/>
</dbReference>
<feature type="region of interest" description="Disordered" evidence="9">
    <location>
        <begin position="155"/>
        <end position="184"/>
    </location>
</feature>
<gene>
    <name evidence="10" type="primary">POMK</name>
    <name evidence="10" type="ORF">E2C01_017362</name>
</gene>
<dbReference type="GO" id="GO:0016773">
    <property type="term" value="F:phosphotransferase activity, alcohol group as acceptor"/>
    <property type="evidence" value="ECO:0007669"/>
    <property type="project" value="TreeGrafter"/>
</dbReference>
<dbReference type="Gene3D" id="1.10.510.10">
    <property type="entry name" value="Transferase(Phosphotransferase) domain 1"/>
    <property type="match status" value="1"/>
</dbReference>
<evidence type="ECO:0000313" key="10">
    <source>
        <dbReference type="EMBL" id="MPC24281.1"/>
    </source>
</evidence>
<dbReference type="GO" id="GO:0019200">
    <property type="term" value="F:carbohydrate kinase activity"/>
    <property type="evidence" value="ECO:0007669"/>
    <property type="project" value="InterPro"/>
</dbReference>
<comment type="caution">
    <text evidence="10">The sequence shown here is derived from an EMBL/GenBank/DDBJ whole genome shotgun (WGS) entry which is preliminary data.</text>
</comment>
<evidence type="ECO:0000313" key="11">
    <source>
        <dbReference type="Proteomes" id="UP000324222"/>
    </source>
</evidence>
<dbReference type="GO" id="GO:0006493">
    <property type="term" value="P:protein O-linked glycosylation"/>
    <property type="evidence" value="ECO:0007669"/>
    <property type="project" value="InterPro"/>
</dbReference>
<keyword evidence="6" id="KW-1133">Transmembrane helix</keyword>
<dbReference type="GO" id="GO:0005524">
    <property type="term" value="F:ATP binding"/>
    <property type="evidence" value="ECO:0007669"/>
    <property type="project" value="UniProtKB-KW"/>
</dbReference>
<proteinExistence type="predicted"/>
<protein>
    <submittedName>
        <fullName evidence="10">Protein O-mannose kinase</fullName>
    </submittedName>
</protein>
<sequence>MESQGFQLVKKKKAARPRSKQVIQNMVSSPQHNKCECLDLPGPLMMCDSSTLIKTLEQYLLTTSGNLVLNDVDSLARVMEGGTVCGHQELKGDFVALEQKWPFDGDEYRTERMPPYSEKADIWKIPPVCNFFLGNSDGARTLRYHLHSIHRRCREKEPHRRPTAHEVLGRTLSPRKGSPQSLGCEQSDAATFLHCN</sequence>
<feature type="compositionally biased region" description="Basic and acidic residues" evidence="9">
    <location>
        <begin position="155"/>
        <end position="168"/>
    </location>
</feature>
<evidence type="ECO:0000256" key="9">
    <source>
        <dbReference type="SAM" id="MobiDB-lite"/>
    </source>
</evidence>
<evidence type="ECO:0000256" key="7">
    <source>
        <dbReference type="ARBA" id="ARBA00023136"/>
    </source>
</evidence>
<keyword evidence="11" id="KW-1185">Reference proteome</keyword>
<evidence type="ECO:0000256" key="4">
    <source>
        <dbReference type="ARBA" id="ARBA00022777"/>
    </source>
</evidence>